<dbReference type="Gene3D" id="3.40.30.10">
    <property type="entry name" value="Glutaredoxin"/>
    <property type="match status" value="1"/>
</dbReference>
<feature type="domain" description="Urease accessory protein UreH-like transmembrane" evidence="2">
    <location>
        <begin position="243"/>
        <end position="452"/>
    </location>
</feature>
<gene>
    <name evidence="3" type="ORF">FLPJBPEJ_00034</name>
</gene>
<accession>A0A7G9YGQ6</accession>
<dbReference type="SUPFAM" id="SSF52833">
    <property type="entry name" value="Thioredoxin-like"/>
    <property type="match status" value="1"/>
</dbReference>
<name>A0A7G9YGQ6_9EURY</name>
<feature type="transmembrane region" description="Helical" evidence="1">
    <location>
        <begin position="310"/>
        <end position="330"/>
    </location>
</feature>
<evidence type="ECO:0000259" key="2">
    <source>
        <dbReference type="Pfam" id="PF13386"/>
    </source>
</evidence>
<feature type="transmembrane region" description="Helical" evidence="1">
    <location>
        <begin position="281"/>
        <end position="304"/>
    </location>
</feature>
<feature type="transmembrane region" description="Helical" evidence="1">
    <location>
        <begin position="236"/>
        <end position="269"/>
    </location>
</feature>
<dbReference type="EMBL" id="MT631243">
    <property type="protein sequence ID" value="QNO47190.1"/>
    <property type="molecule type" value="Genomic_DNA"/>
</dbReference>
<reference evidence="3" key="1">
    <citation type="submission" date="2020-06" db="EMBL/GenBank/DDBJ databases">
        <title>Unique genomic features of the anaerobic methanotrophic archaea.</title>
        <authorList>
            <person name="Chadwick G.L."/>
            <person name="Skennerton C.T."/>
            <person name="Laso-Perez R."/>
            <person name="Leu A.O."/>
            <person name="Speth D.R."/>
            <person name="Yu H."/>
            <person name="Morgan-Lang C."/>
            <person name="Hatzenpichler R."/>
            <person name="Goudeau D."/>
            <person name="Malmstrom R."/>
            <person name="Brazelton W.J."/>
            <person name="Woyke T."/>
            <person name="Hallam S.J."/>
            <person name="Tyson G.W."/>
            <person name="Wegener G."/>
            <person name="Boetius A."/>
            <person name="Orphan V."/>
        </authorList>
    </citation>
    <scope>NUCLEOTIDE SEQUENCE</scope>
</reference>
<feature type="transmembrane region" description="Helical" evidence="1">
    <location>
        <begin position="437"/>
        <end position="458"/>
    </location>
</feature>
<keyword evidence="1" id="KW-1133">Transmembrane helix</keyword>
<keyword evidence="1" id="KW-0472">Membrane</keyword>
<feature type="transmembrane region" description="Helical" evidence="1">
    <location>
        <begin position="359"/>
        <end position="385"/>
    </location>
</feature>
<sequence length="459" mass="49680">MAGYEHKKIAAAVIIAAFLVATLTATAGAAGGQVSIMLFFDSECSHCEAAERVLDRIGGEFGDQILISEYDSNTATGIEMMDGYGIVEVPSMVVQEREIILYSDYESNLSKLESLLVSSINNALYDPEIEVYKEISPVKLNPGENVTVTISMTNKKNITTDVILVDSCPDFFSIIEGETSWNGTVSPGEVRNITYVARVDPKAHSGNHKIESAQISYRSGGAEKSAVSNTAIIRIAVALTLFTVFLAGLIAGANPCLFAVVAFMAAMILSNTEKKLEVMKFIVFFSFGIFLVYLLTGIGLLSFAGDLRSLNLVLGTITIALGIMHIYDYFYIKIKAKSLFESSKFMKGVMERMVQENSVLSALGLGALFSLVKAPCVGAIYLTILNLIAVQKAELEGIVYLCIYNFGVILPILIIGTAIVVGLSPTKVDRFRKEKRAMIRLVTGIILVVLGVFLTSGMI</sequence>
<evidence type="ECO:0000313" key="3">
    <source>
        <dbReference type="EMBL" id="QNO47190.1"/>
    </source>
</evidence>
<dbReference type="InterPro" id="IPR051790">
    <property type="entry name" value="Cytochrome_c-biogenesis_DsbD"/>
</dbReference>
<feature type="transmembrane region" description="Helical" evidence="1">
    <location>
        <begin position="397"/>
        <end position="425"/>
    </location>
</feature>
<proteinExistence type="predicted"/>
<protein>
    <recommendedName>
        <fullName evidence="2">Urease accessory protein UreH-like transmembrane domain-containing protein</fullName>
    </recommendedName>
</protein>
<dbReference type="InterPro" id="IPR036249">
    <property type="entry name" value="Thioredoxin-like_sf"/>
</dbReference>
<evidence type="ECO:0000256" key="1">
    <source>
        <dbReference type="SAM" id="Phobius"/>
    </source>
</evidence>
<dbReference type="InterPro" id="IPR039447">
    <property type="entry name" value="UreH-like_TM_dom"/>
</dbReference>
<dbReference type="PANTHER" id="PTHR31272">
    <property type="entry name" value="CYTOCHROME C-TYPE BIOGENESIS PROTEIN HI_1454-RELATED"/>
    <property type="match status" value="1"/>
</dbReference>
<dbReference type="Pfam" id="PF13386">
    <property type="entry name" value="DsbD_2"/>
    <property type="match status" value="1"/>
</dbReference>
<dbReference type="AlphaFoldDB" id="A0A7G9YGQ6"/>
<organism evidence="3">
    <name type="scientific">Candidatus Methanogaster sp. ANME-2c ERB4</name>
    <dbReference type="NCBI Taxonomy" id="2759911"/>
    <lineage>
        <taxon>Archaea</taxon>
        <taxon>Methanobacteriati</taxon>
        <taxon>Methanobacteriota</taxon>
        <taxon>Stenosarchaea group</taxon>
        <taxon>Methanomicrobia</taxon>
        <taxon>Methanosarcinales</taxon>
        <taxon>ANME-2 cluster</taxon>
        <taxon>Candidatus Methanogasteraceae</taxon>
        <taxon>Candidatus Methanogaster</taxon>
    </lineage>
</organism>
<dbReference type="PANTHER" id="PTHR31272:SF9">
    <property type="entry name" value="BLL1027 PROTEIN"/>
    <property type="match status" value="1"/>
</dbReference>
<keyword evidence="1" id="KW-0812">Transmembrane</keyword>